<dbReference type="HOGENOM" id="CLU_1593357_0_0_11"/>
<dbReference type="AlphaFoldDB" id="K0JUM7"/>
<dbReference type="KEGG" id="sesp:BN6_22960"/>
<evidence type="ECO:0000313" key="2">
    <source>
        <dbReference type="EMBL" id="CCH29616.1"/>
    </source>
</evidence>
<dbReference type="OrthoDB" id="462203at2"/>
<sequence>MDELARRMREQQREQDAHRNRMAAEADESHRHCRQFVQLMRTNDVPTWTLYVKTRERITPPPVKRFLRKPAQPESRIEDRYAVVGRGWLVEAGDADGTDYYLILESGVSHPCTPATRWGNEPLPGLEMPYAVTTTTENNLVENRRFIGKYGLDLLARNATTLLNRSR</sequence>
<dbReference type="EMBL" id="HE804045">
    <property type="protein sequence ID" value="CCH29616.1"/>
    <property type="molecule type" value="Genomic_DNA"/>
</dbReference>
<dbReference type="RefSeq" id="WP_015099728.1">
    <property type="nucleotide sequence ID" value="NC_019673.1"/>
</dbReference>
<protein>
    <submittedName>
        <fullName evidence="2">Uncharacterized protein</fullName>
    </submittedName>
</protein>
<gene>
    <name evidence="2" type="ordered locus">BN6_22960</name>
</gene>
<dbReference type="Proteomes" id="UP000006281">
    <property type="component" value="Chromosome"/>
</dbReference>
<proteinExistence type="predicted"/>
<organism evidence="2 3">
    <name type="scientific">Saccharothrix espanaensis (strain ATCC 51144 / DSM 44229 / JCM 9112 / NBRC 15066 / NRRL 15764)</name>
    <dbReference type="NCBI Taxonomy" id="1179773"/>
    <lineage>
        <taxon>Bacteria</taxon>
        <taxon>Bacillati</taxon>
        <taxon>Actinomycetota</taxon>
        <taxon>Actinomycetes</taxon>
        <taxon>Pseudonocardiales</taxon>
        <taxon>Pseudonocardiaceae</taxon>
        <taxon>Saccharothrix</taxon>
    </lineage>
</organism>
<evidence type="ECO:0000313" key="3">
    <source>
        <dbReference type="Proteomes" id="UP000006281"/>
    </source>
</evidence>
<accession>K0JUM7</accession>
<name>K0JUM7_SACES</name>
<reference evidence="2 3" key="1">
    <citation type="journal article" date="2012" name="BMC Genomics">
        <title>Complete genome sequence of Saccharothrix espanaensis DSM 44229T and comparison to the other completely sequenced Pseudonocardiaceae.</title>
        <authorList>
            <person name="Strobel T."/>
            <person name="Al-Dilaimi A."/>
            <person name="Blom J."/>
            <person name="Gessner A."/>
            <person name="Kalinowski J."/>
            <person name="Luzhetska M."/>
            <person name="Puhler A."/>
            <person name="Szczepanowski R."/>
            <person name="Bechthold A."/>
            <person name="Ruckert C."/>
        </authorList>
    </citation>
    <scope>NUCLEOTIDE SEQUENCE [LARGE SCALE GENOMIC DNA]</scope>
    <source>
        <strain evidence="3">ATCC 51144 / DSM 44229 / JCM 9112 / NBRC 15066 / NRRL 15764</strain>
    </source>
</reference>
<evidence type="ECO:0000256" key="1">
    <source>
        <dbReference type="SAM" id="MobiDB-lite"/>
    </source>
</evidence>
<keyword evidence="3" id="KW-1185">Reference proteome</keyword>
<feature type="region of interest" description="Disordered" evidence="1">
    <location>
        <begin position="1"/>
        <end position="27"/>
    </location>
</feature>
<dbReference type="PATRIC" id="fig|1179773.3.peg.2291"/>